<sequence length="134" mass="14904">MKTVDEAVDKMLKADVIEESMGSWAFPIVIVDKKDGSKRFCVDYRALNAVTKPIAYPLPSIDSLLALLGKAVWFTSLDCLSGYYQIAMDPKDREKTAFTCHRGLYQFKVMPFGLSNAPAVFSELISKVLRGCEA</sequence>
<dbReference type="InterPro" id="IPR053134">
    <property type="entry name" value="RNA-dir_DNA_polymerase"/>
</dbReference>
<keyword evidence="2" id="KW-0808">Transferase</keyword>
<evidence type="ECO:0000259" key="8">
    <source>
        <dbReference type="PROSITE" id="PS50878"/>
    </source>
</evidence>
<dbReference type="Gene3D" id="3.10.10.10">
    <property type="entry name" value="HIV Type 1 Reverse Transcriptase, subunit A, domain 1"/>
    <property type="match status" value="1"/>
</dbReference>
<keyword evidence="5" id="KW-0255">Endonuclease</keyword>
<evidence type="ECO:0000256" key="1">
    <source>
        <dbReference type="ARBA" id="ARBA00022670"/>
    </source>
</evidence>
<dbReference type="PANTHER" id="PTHR24559:SF444">
    <property type="entry name" value="REVERSE TRANSCRIPTASE DOMAIN-CONTAINING PROTEIN"/>
    <property type="match status" value="1"/>
</dbReference>
<keyword evidence="6" id="KW-0378">Hydrolase</keyword>
<dbReference type="InterPro" id="IPR000477">
    <property type="entry name" value="RT_dom"/>
</dbReference>
<evidence type="ECO:0000256" key="7">
    <source>
        <dbReference type="ARBA" id="ARBA00022918"/>
    </source>
</evidence>
<dbReference type="GO" id="GO:0003964">
    <property type="term" value="F:RNA-directed DNA polymerase activity"/>
    <property type="evidence" value="ECO:0007669"/>
    <property type="project" value="UniProtKB-KW"/>
</dbReference>
<evidence type="ECO:0000256" key="2">
    <source>
        <dbReference type="ARBA" id="ARBA00022679"/>
    </source>
</evidence>
<dbReference type="EMBL" id="BLXT01008186">
    <property type="protein sequence ID" value="GFO46505.1"/>
    <property type="molecule type" value="Genomic_DNA"/>
</dbReference>
<proteinExistence type="predicted"/>
<dbReference type="CDD" id="cd01647">
    <property type="entry name" value="RT_LTR"/>
    <property type="match status" value="1"/>
</dbReference>
<dbReference type="Proteomes" id="UP000735302">
    <property type="component" value="Unassembled WGS sequence"/>
</dbReference>
<dbReference type="AlphaFoldDB" id="A0AAV4DRF3"/>
<dbReference type="InterPro" id="IPR043128">
    <property type="entry name" value="Rev_trsase/Diguanyl_cyclase"/>
</dbReference>
<reference evidence="9 10" key="1">
    <citation type="journal article" date="2021" name="Elife">
        <title>Chloroplast acquisition without the gene transfer in kleptoplastic sea slugs, Plakobranchus ocellatus.</title>
        <authorList>
            <person name="Maeda T."/>
            <person name="Takahashi S."/>
            <person name="Yoshida T."/>
            <person name="Shimamura S."/>
            <person name="Takaki Y."/>
            <person name="Nagai Y."/>
            <person name="Toyoda A."/>
            <person name="Suzuki Y."/>
            <person name="Arimoto A."/>
            <person name="Ishii H."/>
            <person name="Satoh N."/>
            <person name="Nishiyama T."/>
            <person name="Hasebe M."/>
            <person name="Maruyama T."/>
            <person name="Minagawa J."/>
            <person name="Obokata J."/>
            <person name="Shigenobu S."/>
        </authorList>
    </citation>
    <scope>NUCLEOTIDE SEQUENCE [LARGE SCALE GENOMIC DNA]</scope>
</reference>
<dbReference type="FunFam" id="3.10.10.10:FF:000007">
    <property type="entry name" value="Retrovirus-related Pol polyprotein from transposon 17.6-like Protein"/>
    <property type="match status" value="1"/>
</dbReference>
<evidence type="ECO:0000313" key="10">
    <source>
        <dbReference type="Proteomes" id="UP000735302"/>
    </source>
</evidence>
<evidence type="ECO:0000256" key="6">
    <source>
        <dbReference type="ARBA" id="ARBA00022801"/>
    </source>
</evidence>
<dbReference type="PANTHER" id="PTHR24559">
    <property type="entry name" value="TRANSPOSON TY3-I GAG-POL POLYPROTEIN"/>
    <property type="match status" value="1"/>
</dbReference>
<dbReference type="InterPro" id="IPR043502">
    <property type="entry name" value="DNA/RNA_pol_sf"/>
</dbReference>
<feature type="domain" description="Reverse transcriptase" evidence="8">
    <location>
        <begin position="12"/>
        <end position="134"/>
    </location>
</feature>
<gene>
    <name evidence="9" type="ORF">PoB_007301000</name>
</gene>
<keyword evidence="1" id="KW-0645">Protease</keyword>
<evidence type="ECO:0000313" key="9">
    <source>
        <dbReference type="EMBL" id="GFO46505.1"/>
    </source>
</evidence>
<evidence type="ECO:0000256" key="5">
    <source>
        <dbReference type="ARBA" id="ARBA00022759"/>
    </source>
</evidence>
<accession>A0AAV4DRF3</accession>
<name>A0AAV4DRF3_9GAST</name>
<keyword evidence="10" id="KW-1185">Reference proteome</keyword>
<keyword evidence="3" id="KW-0548">Nucleotidyltransferase</keyword>
<keyword evidence="7" id="KW-0695">RNA-directed DNA polymerase</keyword>
<dbReference type="Pfam" id="PF00078">
    <property type="entry name" value="RVT_1"/>
    <property type="match status" value="1"/>
</dbReference>
<dbReference type="GO" id="GO:0006508">
    <property type="term" value="P:proteolysis"/>
    <property type="evidence" value="ECO:0007669"/>
    <property type="project" value="UniProtKB-KW"/>
</dbReference>
<dbReference type="GO" id="GO:0004519">
    <property type="term" value="F:endonuclease activity"/>
    <property type="evidence" value="ECO:0007669"/>
    <property type="project" value="UniProtKB-KW"/>
</dbReference>
<keyword evidence="4" id="KW-0540">Nuclease</keyword>
<organism evidence="9 10">
    <name type="scientific">Plakobranchus ocellatus</name>
    <dbReference type="NCBI Taxonomy" id="259542"/>
    <lineage>
        <taxon>Eukaryota</taxon>
        <taxon>Metazoa</taxon>
        <taxon>Spiralia</taxon>
        <taxon>Lophotrochozoa</taxon>
        <taxon>Mollusca</taxon>
        <taxon>Gastropoda</taxon>
        <taxon>Heterobranchia</taxon>
        <taxon>Euthyneura</taxon>
        <taxon>Panpulmonata</taxon>
        <taxon>Sacoglossa</taxon>
        <taxon>Placobranchoidea</taxon>
        <taxon>Plakobranchidae</taxon>
        <taxon>Plakobranchus</taxon>
    </lineage>
</organism>
<dbReference type="Gene3D" id="3.30.70.270">
    <property type="match status" value="1"/>
</dbReference>
<protein>
    <recommendedName>
        <fullName evidence="8">Reverse transcriptase domain-containing protein</fullName>
    </recommendedName>
</protein>
<evidence type="ECO:0000256" key="3">
    <source>
        <dbReference type="ARBA" id="ARBA00022695"/>
    </source>
</evidence>
<dbReference type="SUPFAM" id="SSF56672">
    <property type="entry name" value="DNA/RNA polymerases"/>
    <property type="match status" value="1"/>
</dbReference>
<evidence type="ECO:0000256" key="4">
    <source>
        <dbReference type="ARBA" id="ARBA00022722"/>
    </source>
</evidence>
<comment type="caution">
    <text evidence="9">The sequence shown here is derived from an EMBL/GenBank/DDBJ whole genome shotgun (WGS) entry which is preliminary data.</text>
</comment>
<dbReference type="GO" id="GO:0008233">
    <property type="term" value="F:peptidase activity"/>
    <property type="evidence" value="ECO:0007669"/>
    <property type="project" value="UniProtKB-KW"/>
</dbReference>
<dbReference type="PROSITE" id="PS50878">
    <property type="entry name" value="RT_POL"/>
    <property type="match status" value="1"/>
</dbReference>